<dbReference type="SUPFAM" id="SSF81383">
    <property type="entry name" value="F-box domain"/>
    <property type="match status" value="1"/>
</dbReference>
<reference evidence="1 2" key="1">
    <citation type="submission" date="2019-10" db="EMBL/GenBank/DDBJ databases">
        <authorList>
            <person name="Palmer J.M."/>
        </authorList>
    </citation>
    <scope>NUCLEOTIDE SEQUENCE [LARGE SCALE GENOMIC DNA]</scope>
    <source>
        <strain evidence="1 2">TWF694</strain>
    </source>
</reference>
<dbReference type="InterPro" id="IPR036047">
    <property type="entry name" value="F-box-like_dom_sf"/>
</dbReference>
<accession>A0AAV9WV68</accession>
<evidence type="ECO:0000313" key="2">
    <source>
        <dbReference type="Proteomes" id="UP001365542"/>
    </source>
</evidence>
<evidence type="ECO:0000313" key="1">
    <source>
        <dbReference type="EMBL" id="KAK6527412.1"/>
    </source>
</evidence>
<protein>
    <recommendedName>
        <fullName evidence="3">F-box domain-containing protein</fullName>
    </recommendedName>
</protein>
<proteinExistence type="predicted"/>
<dbReference type="Proteomes" id="UP001365542">
    <property type="component" value="Unassembled WGS sequence"/>
</dbReference>
<organism evidence="1 2">
    <name type="scientific">Orbilia ellipsospora</name>
    <dbReference type="NCBI Taxonomy" id="2528407"/>
    <lineage>
        <taxon>Eukaryota</taxon>
        <taxon>Fungi</taxon>
        <taxon>Dikarya</taxon>
        <taxon>Ascomycota</taxon>
        <taxon>Pezizomycotina</taxon>
        <taxon>Orbiliomycetes</taxon>
        <taxon>Orbiliales</taxon>
        <taxon>Orbiliaceae</taxon>
        <taxon>Orbilia</taxon>
    </lineage>
</organism>
<sequence length="287" mass="32847">MAAPSGISRLPFEPLVQIFDCFHDDFFNLERHITLAQVCTLWRDVILKTPSIKIYRYVFFRGSNVKRSKPIALHSFFYYCKALKCTLRNGKIVGYSITVAPSSPSLEMVSWKQWRHRGLVKGDVPVPLDCPILDENLFGGDWMNDFIDQQKRDWYDYHDAELSLFSRQSDPSGKSSVSNTESLEGTTNYALMLSHGLDCHTDLVAGQIGDLMDTVKDGELNMGLSVRDVAGKFAQAVTEALIEERYDVGTEHYFEVELFYPWGRSRNVGFEVTISHPHVIRWEMDED</sequence>
<gene>
    <name evidence="1" type="ORF">TWF694_004401</name>
</gene>
<evidence type="ECO:0008006" key="3">
    <source>
        <dbReference type="Google" id="ProtNLM"/>
    </source>
</evidence>
<keyword evidence="2" id="KW-1185">Reference proteome</keyword>
<comment type="caution">
    <text evidence="1">The sequence shown here is derived from an EMBL/GenBank/DDBJ whole genome shotgun (WGS) entry which is preliminary data.</text>
</comment>
<name>A0AAV9WV68_9PEZI</name>
<dbReference type="EMBL" id="JAVHJO010000015">
    <property type="protein sequence ID" value="KAK6527412.1"/>
    <property type="molecule type" value="Genomic_DNA"/>
</dbReference>
<dbReference type="AlphaFoldDB" id="A0AAV9WV68"/>